<dbReference type="SUPFAM" id="SSF48464">
    <property type="entry name" value="ENTH/VHS domain"/>
    <property type="match status" value="1"/>
</dbReference>
<feature type="compositionally biased region" description="Pro residues" evidence="1">
    <location>
        <begin position="262"/>
        <end position="278"/>
    </location>
</feature>
<evidence type="ECO:0000259" key="2">
    <source>
        <dbReference type="PROSITE" id="PS51391"/>
    </source>
</evidence>
<dbReference type="GO" id="GO:0031124">
    <property type="term" value="P:mRNA 3'-end processing"/>
    <property type="evidence" value="ECO:0007669"/>
    <property type="project" value="InterPro"/>
</dbReference>
<gene>
    <name evidence="3" type="ORF">CYLTODRAFT_422057</name>
</gene>
<dbReference type="Pfam" id="PF21936">
    <property type="entry name" value="Pcf11_C"/>
    <property type="match status" value="1"/>
</dbReference>
<feature type="domain" description="CID" evidence="2">
    <location>
        <begin position="50"/>
        <end position="185"/>
    </location>
</feature>
<reference evidence="3 4" key="1">
    <citation type="journal article" date="2015" name="Fungal Genet. Biol.">
        <title>Evolution of novel wood decay mechanisms in Agaricales revealed by the genome sequences of Fistulina hepatica and Cylindrobasidium torrendii.</title>
        <authorList>
            <person name="Floudas D."/>
            <person name="Held B.W."/>
            <person name="Riley R."/>
            <person name="Nagy L.G."/>
            <person name="Koehler G."/>
            <person name="Ransdell A.S."/>
            <person name="Younus H."/>
            <person name="Chow J."/>
            <person name="Chiniquy J."/>
            <person name="Lipzen A."/>
            <person name="Tritt A."/>
            <person name="Sun H."/>
            <person name="Haridas S."/>
            <person name="LaButti K."/>
            <person name="Ohm R.A."/>
            <person name="Kues U."/>
            <person name="Blanchette R.A."/>
            <person name="Grigoriev I.V."/>
            <person name="Minto R.E."/>
            <person name="Hibbett D.S."/>
        </authorList>
    </citation>
    <scope>NUCLEOTIDE SEQUENCE [LARGE SCALE GENOMIC DNA]</scope>
    <source>
        <strain evidence="3 4">FP15055 ss-10</strain>
    </source>
</reference>
<dbReference type="PROSITE" id="PS51391">
    <property type="entry name" value="CID"/>
    <property type="match status" value="1"/>
</dbReference>
<dbReference type="STRING" id="1314674.A0A0D7BCN4"/>
<organism evidence="3 4">
    <name type="scientific">Cylindrobasidium torrendii FP15055 ss-10</name>
    <dbReference type="NCBI Taxonomy" id="1314674"/>
    <lineage>
        <taxon>Eukaryota</taxon>
        <taxon>Fungi</taxon>
        <taxon>Dikarya</taxon>
        <taxon>Basidiomycota</taxon>
        <taxon>Agaricomycotina</taxon>
        <taxon>Agaricomycetes</taxon>
        <taxon>Agaricomycetidae</taxon>
        <taxon>Agaricales</taxon>
        <taxon>Marasmiineae</taxon>
        <taxon>Physalacriaceae</taxon>
        <taxon>Cylindrobasidium</taxon>
    </lineage>
</organism>
<dbReference type="InterPro" id="IPR047415">
    <property type="entry name" value="Pcf11_CID"/>
</dbReference>
<protein>
    <recommendedName>
        <fullName evidence="2">CID domain-containing protein</fullName>
    </recommendedName>
</protein>
<dbReference type="FunFam" id="1.25.40.90:FF:000016">
    <property type="entry name" value="mRNA cleavage factor complex component Pcf11"/>
    <property type="match status" value="1"/>
</dbReference>
<dbReference type="GO" id="GO:0005737">
    <property type="term" value="C:cytoplasm"/>
    <property type="evidence" value="ECO:0007669"/>
    <property type="project" value="TreeGrafter"/>
</dbReference>
<evidence type="ECO:0000313" key="4">
    <source>
        <dbReference type="Proteomes" id="UP000054007"/>
    </source>
</evidence>
<feature type="compositionally biased region" description="Basic and acidic residues" evidence="1">
    <location>
        <begin position="550"/>
        <end position="559"/>
    </location>
</feature>
<dbReference type="AlphaFoldDB" id="A0A0D7BCN4"/>
<dbReference type="GO" id="GO:0006369">
    <property type="term" value="P:termination of RNA polymerase II transcription"/>
    <property type="evidence" value="ECO:0007669"/>
    <property type="project" value="InterPro"/>
</dbReference>
<dbReference type="CDD" id="cd16982">
    <property type="entry name" value="CID_Pcf11"/>
    <property type="match status" value="1"/>
</dbReference>
<feature type="region of interest" description="Disordered" evidence="1">
    <location>
        <begin position="543"/>
        <end position="573"/>
    </location>
</feature>
<dbReference type="InterPro" id="IPR008942">
    <property type="entry name" value="ENTH_VHS"/>
</dbReference>
<dbReference type="InterPro" id="IPR006569">
    <property type="entry name" value="CID_dom"/>
</dbReference>
<dbReference type="InterPro" id="IPR054127">
    <property type="entry name" value="Pcf11_C"/>
</dbReference>
<dbReference type="SMART" id="SM00582">
    <property type="entry name" value="RPR"/>
    <property type="match status" value="1"/>
</dbReference>
<dbReference type="GO" id="GO:0003729">
    <property type="term" value="F:mRNA binding"/>
    <property type="evidence" value="ECO:0007669"/>
    <property type="project" value="InterPro"/>
</dbReference>
<keyword evidence="4" id="KW-1185">Reference proteome</keyword>
<dbReference type="Proteomes" id="UP000054007">
    <property type="component" value="Unassembled WGS sequence"/>
</dbReference>
<dbReference type="PANTHER" id="PTHR15921">
    <property type="entry name" value="PRE-MRNA CLEAVAGE COMPLEX II"/>
    <property type="match status" value="1"/>
</dbReference>
<dbReference type="GO" id="GO:0005849">
    <property type="term" value="C:mRNA cleavage factor complex"/>
    <property type="evidence" value="ECO:0007669"/>
    <property type="project" value="TreeGrafter"/>
</dbReference>
<dbReference type="OrthoDB" id="2129491at2759"/>
<sequence length="603" mass="65892">MSSVYKDFYSGAPQYAVPPPTAFAGYGAPAPQSYYLPQPVPAPPVPVYMDPQTFRHHFATRLQELTVNSRPIIQGLSMMASDNTQYANIVSDCLQSHIRRVQPWAKLPALYLLDMISKNIHDPYARLFASFIIPVFLESYGLVDPSTRNKMDELVITWRTASPTRRELFGAAAQLAIERGMGWGAGSTASHEPISKAQVLSELEFTLGQKERAVQSNPLDSLSQQHVAVLQQLRHVVEAGVSQAELQQILTQLRSIVQPSHVSPPLPSHPPTLAPPAAPSWTPAQYASNMQASYPSPPMAEAIPTQHSLPCIAPASTSSNYSNLLSSLLKAGVVGTPTQILTPPPAPTSEDDDIAYRTSILNHSVQLSTVGITGTPPRIAELLYATDSEQCKQCGLRFPQTPYGKDVFQQHLDTHYQQNRKVNDNLGRGYSRSWFVVVEDWISDAADVKGKGPAGPRISAAAAEVADRKKRHADLQAQTVVVPPGDEAKSLACPICKETMTSEFLEDDEDWVWRNATVKEGKVYHATCLADTSTNTLASRLMGQRSRSATPEHRLKESTPEPLSSSIKLEPNTPDRIVGVKRKMGDDAIDGSPPVKKMAIANI</sequence>
<dbReference type="EMBL" id="KN880513">
    <property type="protein sequence ID" value="KIY67934.1"/>
    <property type="molecule type" value="Genomic_DNA"/>
</dbReference>
<dbReference type="GO" id="GO:0000993">
    <property type="term" value="F:RNA polymerase II complex binding"/>
    <property type="evidence" value="ECO:0007669"/>
    <property type="project" value="InterPro"/>
</dbReference>
<proteinExistence type="predicted"/>
<dbReference type="PANTHER" id="PTHR15921:SF3">
    <property type="entry name" value="PRE-MRNA CLEAVAGE COMPLEX 2 PROTEIN PCF11"/>
    <property type="match status" value="1"/>
</dbReference>
<dbReference type="Pfam" id="PF04818">
    <property type="entry name" value="CID"/>
    <property type="match status" value="1"/>
</dbReference>
<name>A0A0D7BCN4_9AGAR</name>
<evidence type="ECO:0000313" key="3">
    <source>
        <dbReference type="EMBL" id="KIY67934.1"/>
    </source>
</evidence>
<feature type="region of interest" description="Disordered" evidence="1">
    <location>
        <begin position="260"/>
        <end position="280"/>
    </location>
</feature>
<dbReference type="InterPro" id="IPR045154">
    <property type="entry name" value="PCF11-like"/>
</dbReference>
<dbReference type="Gene3D" id="1.25.40.90">
    <property type="match status" value="1"/>
</dbReference>
<accession>A0A0D7BCN4</accession>
<evidence type="ECO:0000256" key="1">
    <source>
        <dbReference type="SAM" id="MobiDB-lite"/>
    </source>
</evidence>